<gene>
    <name evidence="4" type="ORF">Cme02nite_00300</name>
</gene>
<proteinExistence type="predicted"/>
<feature type="domain" description="YncI copper-binding" evidence="3">
    <location>
        <begin position="88"/>
        <end position="148"/>
    </location>
</feature>
<keyword evidence="2" id="KW-0732">Signal</keyword>
<evidence type="ECO:0000313" key="5">
    <source>
        <dbReference type="Proteomes" id="UP000660339"/>
    </source>
</evidence>
<feature type="signal peptide" evidence="2">
    <location>
        <begin position="1"/>
        <end position="27"/>
    </location>
</feature>
<keyword evidence="1" id="KW-0472">Membrane</keyword>
<evidence type="ECO:0000256" key="1">
    <source>
        <dbReference type="SAM" id="Phobius"/>
    </source>
</evidence>
<evidence type="ECO:0000259" key="3">
    <source>
        <dbReference type="Pfam" id="PF07987"/>
    </source>
</evidence>
<dbReference type="EMBL" id="BONJ01000001">
    <property type="protein sequence ID" value="GIG11698.1"/>
    <property type="molecule type" value="Genomic_DNA"/>
</dbReference>
<dbReference type="AlphaFoldDB" id="A0A8J3L4L8"/>
<feature type="domain" description="YncI copper-binding" evidence="3">
    <location>
        <begin position="28"/>
        <end position="85"/>
    </location>
</feature>
<evidence type="ECO:0000256" key="2">
    <source>
        <dbReference type="SAM" id="SignalP"/>
    </source>
</evidence>
<feature type="transmembrane region" description="Helical" evidence="1">
    <location>
        <begin position="181"/>
        <end position="200"/>
    </location>
</feature>
<dbReference type="InterPro" id="IPR038507">
    <property type="entry name" value="YcnI-like_sf"/>
</dbReference>
<organism evidence="4 5">
    <name type="scientific">Catellatospora methionotrophica</name>
    <dbReference type="NCBI Taxonomy" id="121620"/>
    <lineage>
        <taxon>Bacteria</taxon>
        <taxon>Bacillati</taxon>
        <taxon>Actinomycetota</taxon>
        <taxon>Actinomycetes</taxon>
        <taxon>Micromonosporales</taxon>
        <taxon>Micromonosporaceae</taxon>
        <taxon>Catellatospora</taxon>
    </lineage>
</organism>
<dbReference type="Gene3D" id="2.60.40.2230">
    <property type="entry name" value="Uncharacterised protein YcnI-like PF07987, DUF1775"/>
    <property type="match status" value="1"/>
</dbReference>
<dbReference type="InterPro" id="IPR012533">
    <property type="entry name" value="YcnI-copper_dom"/>
</dbReference>
<dbReference type="RefSeq" id="WP_166380685.1">
    <property type="nucleotide sequence ID" value="NZ_BAAATT010000011.1"/>
</dbReference>
<comment type="caution">
    <text evidence="4">The sequence shown here is derived from an EMBL/GenBank/DDBJ whole genome shotgun (WGS) entry which is preliminary data.</text>
</comment>
<keyword evidence="1" id="KW-1133">Transmembrane helix</keyword>
<reference evidence="4" key="1">
    <citation type="submission" date="2021-01" db="EMBL/GenBank/DDBJ databases">
        <title>Whole genome shotgun sequence of Catellatospora methionotrophica NBRC 14553.</title>
        <authorList>
            <person name="Komaki H."/>
            <person name="Tamura T."/>
        </authorList>
    </citation>
    <scope>NUCLEOTIDE SEQUENCE</scope>
    <source>
        <strain evidence="4">NBRC 14553</strain>
    </source>
</reference>
<dbReference type="Proteomes" id="UP000660339">
    <property type="component" value="Unassembled WGS sequence"/>
</dbReference>
<name>A0A8J3L4L8_9ACTN</name>
<keyword evidence="1" id="KW-0812">Transmembrane</keyword>
<evidence type="ECO:0000313" key="4">
    <source>
        <dbReference type="EMBL" id="GIG11698.1"/>
    </source>
</evidence>
<sequence>MTRLVRAATALAAALAAVLLTAAPAAAHVELVQAKANGDGTTTLTFAFNHGCDEAPTTELVVALPQGVTATTATSPVKGWTGTVSGDRVTFTGPPVPTKTDAQYLLTTRITGKVGQTFVFPAIQTCTGGATSAWIDQSADAEHPAPRMVATATMLAAQPTPPAAAPAAAPPPSGGATLPQAAVALTVFVLLAAGAAAFVASRRQRTAPTPSQ</sequence>
<feature type="chain" id="PRO_5038679709" description="YncI copper-binding domain-containing protein" evidence="2">
    <location>
        <begin position="28"/>
        <end position="212"/>
    </location>
</feature>
<keyword evidence="5" id="KW-1185">Reference proteome</keyword>
<protein>
    <recommendedName>
        <fullName evidence="3">YncI copper-binding domain-containing protein</fullName>
    </recommendedName>
</protein>
<accession>A0A8J3L4L8</accession>
<dbReference type="Pfam" id="PF07987">
    <property type="entry name" value="DUF1775"/>
    <property type="match status" value="2"/>
</dbReference>